<feature type="compositionally biased region" description="Polar residues" evidence="2">
    <location>
        <begin position="148"/>
        <end position="168"/>
    </location>
</feature>
<feature type="domain" description="Nephrocystin 3-like N-terminal" evidence="3">
    <location>
        <begin position="307"/>
        <end position="433"/>
    </location>
</feature>
<protein>
    <recommendedName>
        <fullName evidence="3">Nephrocystin 3-like N-terminal domain-containing protein</fullName>
    </recommendedName>
</protein>
<keyword evidence="5" id="KW-1185">Reference proteome</keyword>
<dbReference type="Proteomes" id="UP001049176">
    <property type="component" value="Chromosome 6"/>
</dbReference>
<proteinExistence type="predicted"/>
<dbReference type="Pfam" id="PF24883">
    <property type="entry name" value="NPHP3_N"/>
    <property type="match status" value="1"/>
</dbReference>
<dbReference type="GeneID" id="66078683"/>
<evidence type="ECO:0000259" key="3">
    <source>
        <dbReference type="Pfam" id="PF24883"/>
    </source>
</evidence>
<name>A0A9P7RVF9_9AGAR</name>
<dbReference type="AlphaFoldDB" id="A0A9P7RVF9"/>
<dbReference type="EMBL" id="CM032186">
    <property type="protein sequence ID" value="KAG7090494.1"/>
    <property type="molecule type" value="Genomic_DNA"/>
</dbReference>
<dbReference type="KEGG" id="more:E1B28_009607"/>
<organism evidence="4 5">
    <name type="scientific">Marasmius oreades</name>
    <name type="common">fairy-ring Marasmius</name>
    <dbReference type="NCBI Taxonomy" id="181124"/>
    <lineage>
        <taxon>Eukaryota</taxon>
        <taxon>Fungi</taxon>
        <taxon>Dikarya</taxon>
        <taxon>Basidiomycota</taxon>
        <taxon>Agaricomycotina</taxon>
        <taxon>Agaricomycetes</taxon>
        <taxon>Agaricomycetidae</taxon>
        <taxon>Agaricales</taxon>
        <taxon>Marasmiineae</taxon>
        <taxon>Marasmiaceae</taxon>
        <taxon>Marasmius</taxon>
    </lineage>
</organism>
<evidence type="ECO:0000256" key="2">
    <source>
        <dbReference type="SAM" id="MobiDB-lite"/>
    </source>
</evidence>
<dbReference type="OrthoDB" id="3018344at2759"/>
<evidence type="ECO:0000313" key="4">
    <source>
        <dbReference type="EMBL" id="KAG7090494.1"/>
    </source>
</evidence>
<evidence type="ECO:0000313" key="5">
    <source>
        <dbReference type="Proteomes" id="UP001049176"/>
    </source>
</evidence>
<keyword evidence="1" id="KW-0677">Repeat</keyword>
<dbReference type="InterPro" id="IPR056884">
    <property type="entry name" value="NPHP3-like_N"/>
</dbReference>
<dbReference type="RefSeq" id="XP_043006964.1">
    <property type="nucleotide sequence ID" value="XM_043154509.1"/>
</dbReference>
<gene>
    <name evidence="4" type="ORF">E1B28_009607</name>
</gene>
<evidence type="ECO:0000256" key="1">
    <source>
        <dbReference type="ARBA" id="ARBA00022737"/>
    </source>
</evidence>
<sequence>MMTSPRTLNDLVVMDVEGPFVKANSQPGSWTPHGFTAHGSSADSTAFEIKPSSNIYAGAQFRSVLLDWGLTVTIEELYTWAIALILRYINKSYLFLLPPRRPMPREEKRATELRSGYHPYSTRCNLPSATSSLLDQASSSFLPRNQTTMAQEHPSGSSRALSTTSNPHNPIRMSFSHNNQPHTDLGSQLHGPSRLTQNINNPARSSSEHDSHTTVHQGHYTKIIGDYNHSTINNLSNCSGRKLQMSGRRIAQKFDIPHPNAMQKRAKRFDSSWQPRWTATLGPGSTGFPDLLVLESRPWLKQLLKTEQSKKLVAGFFSRSHPKRNVPTYLFLTIAYGLATSIPELRGLIGRVIRSNPLLLHSSLEHQFTELIAKPCRSLGGQGLEWGDRPRLVVIDGLDECNGGSMQMRILDIIANALRGEPGLPLQFLVCSRPEPVIKEFFNLEKFHSPLWCYSLHNDDSAWHDIVTYLCDGFQTIRSKLRYHQIQFPEPWPSHDDIEKLA</sequence>
<comment type="caution">
    <text evidence="4">The sequence shown here is derived from an EMBL/GenBank/DDBJ whole genome shotgun (WGS) entry which is preliminary data.</text>
</comment>
<accession>A0A9P7RVF9</accession>
<reference evidence="4" key="1">
    <citation type="journal article" date="2021" name="Genome Biol. Evol.">
        <title>The assembled and annotated genome of the fairy-ring fungus Marasmius oreades.</title>
        <authorList>
            <person name="Hiltunen M."/>
            <person name="Ament-Velasquez S.L."/>
            <person name="Johannesson H."/>
        </authorList>
    </citation>
    <scope>NUCLEOTIDE SEQUENCE</scope>
    <source>
        <strain evidence="4">03SP1</strain>
    </source>
</reference>
<feature type="region of interest" description="Disordered" evidence="2">
    <location>
        <begin position="148"/>
        <end position="170"/>
    </location>
</feature>